<accession>A0A8J8NGA6</accession>
<keyword evidence="2" id="KW-1185">Reference proteome</keyword>
<sequence length="93" mass="11119">MVRVQCKPYENAEQIKDQIMDAMNEYLQENDGYYILIIRKLINVKVIQNNQICVYFVTGIEMEDMNWEQQLSRGPLKQYVVLQNSIEVRPSRF</sequence>
<dbReference type="AlphaFoldDB" id="A0A8J8NGA6"/>
<proteinExistence type="predicted"/>
<organism evidence="1 2">
    <name type="scientific">Halteria grandinella</name>
    <dbReference type="NCBI Taxonomy" id="5974"/>
    <lineage>
        <taxon>Eukaryota</taxon>
        <taxon>Sar</taxon>
        <taxon>Alveolata</taxon>
        <taxon>Ciliophora</taxon>
        <taxon>Intramacronucleata</taxon>
        <taxon>Spirotrichea</taxon>
        <taxon>Stichotrichia</taxon>
        <taxon>Sporadotrichida</taxon>
        <taxon>Halteriidae</taxon>
        <taxon>Halteria</taxon>
    </lineage>
</organism>
<dbReference type="Proteomes" id="UP000785679">
    <property type="component" value="Unassembled WGS sequence"/>
</dbReference>
<name>A0A8J8NGA6_HALGN</name>
<gene>
    <name evidence="1" type="ORF">FGO68_gene5072</name>
</gene>
<evidence type="ECO:0000313" key="1">
    <source>
        <dbReference type="EMBL" id="TNV74513.1"/>
    </source>
</evidence>
<reference evidence="1" key="1">
    <citation type="submission" date="2019-06" db="EMBL/GenBank/DDBJ databases">
        <authorList>
            <person name="Zheng W."/>
        </authorList>
    </citation>
    <scope>NUCLEOTIDE SEQUENCE</scope>
    <source>
        <strain evidence="1">QDHG01</strain>
    </source>
</reference>
<evidence type="ECO:0000313" key="2">
    <source>
        <dbReference type="Proteomes" id="UP000785679"/>
    </source>
</evidence>
<dbReference type="EMBL" id="RRYP01016908">
    <property type="protein sequence ID" value="TNV74513.1"/>
    <property type="molecule type" value="Genomic_DNA"/>
</dbReference>
<dbReference type="OrthoDB" id="285315at2759"/>
<protein>
    <submittedName>
        <fullName evidence="1">Uncharacterized protein</fullName>
    </submittedName>
</protein>
<comment type="caution">
    <text evidence="1">The sequence shown here is derived from an EMBL/GenBank/DDBJ whole genome shotgun (WGS) entry which is preliminary data.</text>
</comment>